<dbReference type="AlphaFoldDB" id="A0A1S1PA01"/>
<dbReference type="Proteomes" id="UP000233769">
    <property type="component" value="Chromosome tk0001"/>
</dbReference>
<evidence type="ECO:0000313" key="4">
    <source>
        <dbReference type="EMBL" id="SOR29550.1"/>
    </source>
</evidence>
<dbReference type="Gene3D" id="1.10.10.1550">
    <property type="entry name" value="ROS/MUCR transcriptional regulator protein"/>
    <property type="match status" value="1"/>
</dbReference>
<dbReference type="GO" id="GO:0008270">
    <property type="term" value="F:zinc ion binding"/>
    <property type="evidence" value="ECO:0007669"/>
    <property type="project" value="InterPro"/>
</dbReference>
<evidence type="ECO:0000256" key="1">
    <source>
        <dbReference type="ARBA" id="ARBA00007031"/>
    </source>
</evidence>
<dbReference type="Proteomes" id="UP000180215">
    <property type="component" value="Unassembled WGS sequence"/>
</dbReference>
<evidence type="ECO:0000313" key="5">
    <source>
        <dbReference type="EMBL" id="WHQ72743.1"/>
    </source>
</evidence>
<dbReference type="Proteomes" id="UP001223720">
    <property type="component" value="Chromosome"/>
</dbReference>
<dbReference type="GO" id="GO:0003677">
    <property type="term" value="F:DNA binding"/>
    <property type="evidence" value="ECO:0007669"/>
    <property type="project" value="InterPro"/>
</dbReference>
<evidence type="ECO:0000256" key="2">
    <source>
        <dbReference type="SAM" id="MobiDB-lite"/>
    </source>
</evidence>
<dbReference type="InterPro" id="IPR008807">
    <property type="entry name" value="ROS_MUCR"/>
</dbReference>
<reference evidence="7" key="3">
    <citation type="submission" date="2017-10" db="EMBL/GenBank/DDBJ databases">
        <authorList>
            <person name="Regsiter A."/>
            <person name="William W."/>
        </authorList>
    </citation>
    <scope>NUCLEOTIDE SEQUENCE [LARGE SCALE GENOMIC DNA]</scope>
</reference>
<proteinExistence type="inferred from homology"/>
<comment type="similarity">
    <text evidence="1">Belongs to the ros/MucR family.</text>
</comment>
<dbReference type="InterPro" id="IPR041920">
    <property type="entry name" value="ROS/MUCR_sf"/>
</dbReference>
<reference evidence="5" key="4">
    <citation type="journal article" date="2022" name="Biotechnol. Bioprocess Eng.">
        <title>Pan-genome Analysis Reveals Comparative Genomic Features of Central Metabolic Pathways in Methylorubrum extorquens.</title>
        <authorList>
            <person name="Lee G.M."/>
            <person name="Scott-Nevros Z.K."/>
            <person name="Lee S.-M."/>
            <person name="Kim D."/>
        </authorList>
    </citation>
    <scope>NUCLEOTIDE SEQUENCE</scope>
    <source>
        <strain evidence="5">ATCC 55366</strain>
    </source>
</reference>
<dbReference type="EMBL" id="CP073633">
    <property type="protein sequence ID" value="WHQ72743.1"/>
    <property type="molecule type" value="Genomic_DNA"/>
</dbReference>
<accession>A0A1S1PA01</accession>
<feature type="region of interest" description="Disordered" evidence="2">
    <location>
        <begin position="134"/>
        <end position="162"/>
    </location>
</feature>
<evidence type="ECO:0000313" key="3">
    <source>
        <dbReference type="EMBL" id="OHV17989.1"/>
    </source>
</evidence>
<evidence type="ECO:0000313" key="6">
    <source>
        <dbReference type="Proteomes" id="UP000180215"/>
    </source>
</evidence>
<dbReference type="GO" id="GO:0006355">
    <property type="term" value="P:regulation of DNA-templated transcription"/>
    <property type="evidence" value="ECO:0007669"/>
    <property type="project" value="InterPro"/>
</dbReference>
<name>A0A1S1PA01_METEX</name>
<evidence type="ECO:0000313" key="7">
    <source>
        <dbReference type="Proteomes" id="UP000233769"/>
    </source>
</evidence>
<dbReference type="Pfam" id="PF05443">
    <property type="entry name" value="ROS_MUCR"/>
    <property type="match status" value="1"/>
</dbReference>
<organism evidence="3 6">
    <name type="scientific">Methylorubrum extorquens</name>
    <name type="common">Methylobacterium dichloromethanicum</name>
    <name type="synonym">Methylobacterium extorquens</name>
    <dbReference type="NCBI Taxonomy" id="408"/>
    <lineage>
        <taxon>Bacteria</taxon>
        <taxon>Pseudomonadati</taxon>
        <taxon>Pseudomonadota</taxon>
        <taxon>Alphaproteobacteria</taxon>
        <taxon>Hyphomicrobiales</taxon>
        <taxon>Methylobacteriaceae</taxon>
        <taxon>Methylorubrum</taxon>
    </lineage>
</organism>
<sequence length="162" mass="17453">MTEENQKSFNDFVELASDIVSSYVSNNSVPASELPGLIISVHTALTTLSSPEAVAAPAEEVIEKPSSGQVRKSVTPDAIISFIDGKPYKTLKRHLGTHGLDPYSYRQRYGLPNDYPMVAPNYAAQRSALAKSIGLGRPGGRIEEEAPAPEPATKSRSRQKVA</sequence>
<gene>
    <name evidence="3" type="ORF">BK022_02285</name>
    <name evidence="5" type="ORF">KEC54_15865</name>
    <name evidence="4" type="ORF">TK0001_2948</name>
</gene>
<protein>
    <submittedName>
        <fullName evidence="3">MucR family transcriptional regulator</fullName>
    </submittedName>
    <submittedName>
        <fullName evidence="4">Putative transcriptional regulator, MucR family</fullName>
    </submittedName>
</protein>
<reference evidence="3 6" key="1">
    <citation type="submission" date="2016-10" db="EMBL/GenBank/DDBJ databases">
        <title>Draft genome sequence of Methylobacterium extorquens CP3, a seed endophyte of Crotalaria pumila with plant growth-promoting and metal tolerance properties.</title>
        <authorList>
            <person name="Sanchez-Lopez A.S."/>
            <person name="Van Hamme J.D."/>
            <person name="Thijs S."/>
            <person name="Mcammond B.M."/>
            <person name="Stevens V."/>
            <person name="Gonzalez-Chavez M.D.C."/>
            <person name="Vangronsveld J."/>
        </authorList>
    </citation>
    <scope>NUCLEOTIDE SEQUENCE [LARGE SCALE GENOMIC DNA]</scope>
    <source>
        <strain evidence="3 6">CP3</strain>
    </source>
</reference>
<reference evidence="4" key="2">
    <citation type="submission" date="2017-10" db="EMBL/GenBank/DDBJ databases">
        <authorList>
            <person name="Banno H."/>
            <person name="Chua N.-H."/>
        </authorList>
    </citation>
    <scope>NUCLEOTIDE SEQUENCE [LARGE SCALE GENOMIC DNA]</scope>
    <source>
        <strain evidence="4">TK 0001</strain>
    </source>
</reference>
<dbReference type="RefSeq" id="WP_003600250.1">
    <property type="nucleotide sequence ID" value="NZ_BJVP01000022.1"/>
</dbReference>
<dbReference type="GeneID" id="72990482"/>
<dbReference type="EMBL" id="MNAO01000012">
    <property type="protein sequence ID" value="OHV17989.1"/>
    <property type="molecule type" value="Genomic_DNA"/>
</dbReference>
<dbReference type="EMBL" id="LT962688">
    <property type="protein sequence ID" value="SOR29550.1"/>
    <property type="molecule type" value="Genomic_DNA"/>
</dbReference>